<feature type="binding site" evidence="12">
    <location>
        <position position="292"/>
    </location>
    <ligand>
        <name>FAD</name>
        <dbReference type="ChEBI" id="CHEBI:57692"/>
    </ligand>
</feature>
<feature type="binding site" evidence="12">
    <location>
        <begin position="331"/>
        <end position="335"/>
    </location>
    <ligand>
        <name>FAD</name>
        <dbReference type="ChEBI" id="CHEBI:57692"/>
    </ligand>
</feature>
<keyword evidence="8" id="KW-0411">Iron-sulfur</keyword>
<dbReference type="GO" id="GO:0050660">
    <property type="term" value="F:flavin adenine dinucleotide binding"/>
    <property type="evidence" value="ECO:0007669"/>
    <property type="project" value="InterPro"/>
</dbReference>
<dbReference type="InterPro" id="IPR029035">
    <property type="entry name" value="DHS-like_NAD/FAD-binding_dom"/>
</dbReference>
<dbReference type="GO" id="GO:0051536">
    <property type="term" value="F:iron-sulfur cluster binding"/>
    <property type="evidence" value="ECO:0007669"/>
    <property type="project" value="UniProtKB-KW"/>
</dbReference>
<accession>A0A7C2TIA0</accession>
<feature type="domain" description="4Fe-4S ferredoxin-type" evidence="13">
    <location>
        <begin position="35"/>
        <end position="57"/>
    </location>
</feature>
<evidence type="ECO:0000256" key="11">
    <source>
        <dbReference type="ARBA" id="ARBA00079299"/>
    </source>
</evidence>
<comment type="cofactor">
    <cofactor evidence="12">
        <name>FAD</name>
        <dbReference type="ChEBI" id="CHEBI:57692"/>
    </cofactor>
    <text evidence="12">Binds 1 FAD per dimer.</text>
</comment>
<dbReference type="InterPro" id="IPR014731">
    <property type="entry name" value="ETF_asu_C"/>
</dbReference>
<evidence type="ECO:0000256" key="5">
    <source>
        <dbReference type="ARBA" id="ARBA00022827"/>
    </source>
</evidence>
<evidence type="ECO:0000256" key="3">
    <source>
        <dbReference type="ARBA" id="ARBA00022630"/>
    </source>
</evidence>
<keyword evidence="4" id="KW-0479">Metal-binding</keyword>
<dbReference type="Proteomes" id="UP000885986">
    <property type="component" value="Unassembled WGS sequence"/>
</dbReference>
<feature type="binding site" evidence="12">
    <location>
        <position position="369"/>
    </location>
    <ligand>
        <name>FAD</name>
        <dbReference type="ChEBI" id="CHEBI:57692"/>
    </ligand>
</feature>
<evidence type="ECO:0000256" key="9">
    <source>
        <dbReference type="ARBA" id="ARBA00025649"/>
    </source>
</evidence>
<evidence type="ECO:0000256" key="10">
    <source>
        <dbReference type="ARBA" id="ARBA00068674"/>
    </source>
</evidence>
<keyword evidence="5 12" id="KW-0274">FAD</keyword>
<dbReference type="InterPro" id="IPR001308">
    <property type="entry name" value="ETF_a/FixB"/>
</dbReference>
<comment type="caution">
    <text evidence="14">The sequence shown here is derived from an EMBL/GenBank/DDBJ whole genome shotgun (WGS) entry which is preliminary data.</text>
</comment>
<dbReference type="FunFam" id="3.40.50.1220:FF:000001">
    <property type="entry name" value="Electron transfer flavoprotein, alpha subunit"/>
    <property type="match status" value="1"/>
</dbReference>
<feature type="binding site" evidence="12">
    <location>
        <begin position="348"/>
        <end position="355"/>
    </location>
    <ligand>
        <name>FAD</name>
        <dbReference type="ChEBI" id="CHEBI:57692"/>
    </ligand>
</feature>
<dbReference type="AlphaFoldDB" id="A0A7C2TIA0"/>
<dbReference type="Gene3D" id="3.40.50.620">
    <property type="entry name" value="HUPs"/>
    <property type="match status" value="1"/>
</dbReference>
<comment type="similarity">
    <text evidence="1">Belongs to the ETF alpha-subunit/FixB family.</text>
</comment>
<keyword evidence="6" id="KW-0249">Electron transport</keyword>
<dbReference type="Pfam" id="PF00766">
    <property type="entry name" value="ETF_alpha"/>
    <property type="match status" value="1"/>
</dbReference>
<dbReference type="InterPro" id="IPR017896">
    <property type="entry name" value="4Fe4S_Fe-S-bd"/>
</dbReference>
<keyword evidence="3" id="KW-0285">Flavoprotein</keyword>
<organism evidence="14">
    <name type="scientific">Desulfurivibrio alkaliphilus</name>
    <dbReference type="NCBI Taxonomy" id="427923"/>
    <lineage>
        <taxon>Bacteria</taxon>
        <taxon>Pseudomonadati</taxon>
        <taxon>Thermodesulfobacteriota</taxon>
        <taxon>Desulfobulbia</taxon>
        <taxon>Desulfobulbales</taxon>
        <taxon>Desulfobulbaceae</taxon>
        <taxon>Desulfurivibrio</taxon>
    </lineage>
</organism>
<dbReference type="CDD" id="cd01715">
    <property type="entry name" value="ETF_alpha"/>
    <property type="match status" value="1"/>
</dbReference>
<evidence type="ECO:0000256" key="8">
    <source>
        <dbReference type="ARBA" id="ARBA00023014"/>
    </source>
</evidence>
<keyword evidence="2" id="KW-0813">Transport</keyword>
<protein>
    <recommendedName>
        <fullName evidence="10">Electron transfer flavoprotein subunit alpha</fullName>
    </recommendedName>
    <alternativeName>
        <fullName evidence="11">Electron transfer flavoprotein large subunit</fullName>
    </alternativeName>
</protein>
<evidence type="ECO:0000256" key="4">
    <source>
        <dbReference type="ARBA" id="ARBA00022723"/>
    </source>
</evidence>
<dbReference type="PIRSF" id="PIRSF000089">
    <property type="entry name" value="Electra_flavoP_a"/>
    <property type="match status" value="1"/>
</dbReference>
<feature type="domain" description="4Fe-4S ferredoxin-type" evidence="13">
    <location>
        <begin position="1"/>
        <end position="29"/>
    </location>
</feature>
<name>A0A7C2TIA0_9BACT</name>
<dbReference type="Gene3D" id="3.40.50.1220">
    <property type="entry name" value="TPP-binding domain"/>
    <property type="match status" value="1"/>
</dbReference>
<dbReference type="Gene3D" id="3.30.70.20">
    <property type="match status" value="1"/>
</dbReference>
<dbReference type="SUPFAM" id="SSF52467">
    <property type="entry name" value="DHS-like NAD/FAD-binding domain"/>
    <property type="match status" value="1"/>
</dbReference>
<dbReference type="SUPFAM" id="SSF52402">
    <property type="entry name" value="Adenine nucleotide alpha hydrolases-like"/>
    <property type="match status" value="1"/>
</dbReference>
<dbReference type="EMBL" id="DSDS01000147">
    <property type="protein sequence ID" value="HET98344.1"/>
    <property type="molecule type" value="Genomic_DNA"/>
</dbReference>
<dbReference type="GO" id="GO:0046872">
    <property type="term" value="F:metal ion binding"/>
    <property type="evidence" value="ECO:0007669"/>
    <property type="project" value="UniProtKB-KW"/>
</dbReference>
<dbReference type="GO" id="GO:0033539">
    <property type="term" value="P:fatty acid beta-oxidation using acyl-CoA dehydrogenase"/>
    <property type="evidence" value="ECO:0007669"/>
    <property type="project" value="TreeGrafter"/>
</dbReference>
<reference evidence="14" key="1">
    <citation type="journal article" date="2020" name="mSystems">
        <title>Genome- and Community-Level Interaction Insights into Carbon Utilization and Element Cycling Functions of Hydrothermarchaeota in Hydrothermal Sediment.</title>
        <authorList>
            <person name="Zhou Z."/>
            <person name="Liu Y."/>
            <person name="Xu W."/>
            <person name="Pan J."/>
            <person name="Luo Z.H."/>
            <person name="Li M."/>
        </authorList>
    </citation>
    <scope>NUCLEOTIDE SEQUENCE [LARGE SCALE GENOMIC DNA]</scope>
    <source>
        <strain evidence="14">SpSt-1224</strain>
    </source>
</reference>
<gene>
    <name evidence="14" type="ORF">ENN98_06585</name>
</gene>
<dbReference type="SMART" id="SM00893">
    <property type="entry name" value="ETF"/>
    <property type="match status" value="1"/>
</dbReference>
<dbReference type="Pfam" id="PF00037">
    <property type="entry name" value="Fer4"/>
    <property type="match status" value="2"/>
</dbReference>
<dbReference type="InterPro" id="IPR033947">
    <property type="entry name" value="ETF_alpha_N"/>
</dbReference>
<dbReference type="InterPro" id="IPR017900">
    <property type="entry name" value="4Fe4S_Fe_S_CS"/>
</dbReference>
<evidence type="ECO:0000256" key="1">
    <source>
        <dbReference type="ARBA" id="ARBA00005817"/>
    </source>
</evidence>
<dbReference type="PANTHER" id="PTHR43153">
    <property type="entry name" value="ELECTRON TRANSFER FLAVOPROTEIN ALPHA"/>
    <property type="match status" value="1"/>
</dbReference>
<dbReference type="PROSITE" id="PS00696">
    <property type="entry name" value="ETF_ALPHA"/>
    <property type="match status" value="1"/>
</dbReference>
<evidence type="ECO:0000259" key="13">
    <source>
        <dbReference type="PROSITE" id="PS51379"/>
    </source>
</evidence>
<proteinExistence type="inferred from homology"/>
<evidence type="ECO:0000256" key="2">
    <source>
        <dbReference type="ARBA" id="ARBA00022448"/>
    </source>
</evidence>
<evidence type="ECO:0000256" key="12">
    <source>
        <dbReference type="PIRSR" id="PIRSR000089-1"/>
    </source>
</evidence>
<dbReference type="InterPro" id="IPR014730">
    <property type="entry name" value="ETF_a/b_N"/>
</dbReference>
<evidence type="ECO:0000256" key="7">
    <source>
        <dbReference type="ARBA" id="ARBA00023004"/>
    </source>
</evidence>
<feature type="binding site" evidence="12">
    <location>
        <begin position="317"/>
        <end position="318"/>
    </location>
    <ligand>
        <name>FAD</name>
        <dbReference type="ChEBI" id="CHEBI:57692"/>
    </ligand>
</feature>
<dbReference type="PROSITE" id="PS51379">
    <property type="entry name" value="4FE4S_FER_2"/>
    <property type="match status" value="2"/>
</dbReference>
<dbReference type="SUPFAM" id="SSF54862">
    <property type="entry name" value="4Fe-4S ferredoxins"/>
    <property type="match status" value="1"/>
</dbReference>
<evidence type="ECO:0000256" key="6">
    <source>
        <dbReference type="ARBA" id="ARBA00022982"/>
    </source>
</evidence>
<dbReference type="PROSITE" id="PS00198">
    <property type="entry name" value="4FE4S_FER_1"/>
    <property type="match status" value="1"/>
</dbReference>
<dbReference type="InterPro" id="IPR014729">
    <property type="entry name" value="Rossmann-like_a/b/a_fold"/>
</dbReference>
<evidence type="ECO:0000313" key="14">
    <source>
        <dbReference type="EMBL" id="HET98344.1"/>
    </source>
</evidence>
<dbReference type="PANTHER" id="PTHR43153:SF1">
    <property type="entry name" value="ELECTRON TRANSFER FLAVOPROTEIN SUBUNIT ALPHA, MITOCHONDRIAL"/>
    <property type="match status" value="1"/>
</dbReference>
<keyword evidence="7" id="KW-0408">Iron</keyword>
<comment type="function">
    <text evidence="9">The electron transfer flavoprotein serves as a specific electron acceptor for other dehydrogenases. It transfers the electrons to the main respiratory chain via ETF-ubiquinone oxidoreductase (ETF dehydrogenase).</text>
</comment>
<dbReference type="GO" id="GO:0009055">
    <property type="term" value="F:electron transfer activity"/>
    <property type="evidence" value="ECO:0007669"/>
    <property type="project" value="InterPro"/>
</dbReference>
<sequence>MLKIDTEACIACGLCEETCTFGAIRVEGDHAVVGDNCTLCGACVEVCEVGALRLEREEGVQTADLDSWAGVWVYAEFRHGRIAPVALELLGAGRGLADKRGVALSAVLLGSGAEAADGRGLRGAAAELIAHGADRVYLVDDPALARFTDDVYGNILTDLIREHKPEIVLAGATAVGRSFIPRVATMMAAGLTADCTELDIRGEDGALLQTRPAFGGNIMATIVCPRTRPQMATVRPMVMKPLARDDQRRGEVVEVRPEAARLQSRVKVLDSVVAALDKVNLAEADIVVAGGRGLENAEGFALLHRLADSLGGAVAASRAAVDSGWIPYPHQVGQTGKTVAPKLYIACGISGAIQHLVGMQSAETIVAINRDPEAPIFNVATYGIVGDLFQVIPKLIEKIEQRNKG</sequence>
<dbReference type="Pfam" id="PF01012">
    <property type="entry name" value="ETF"/>
    <property type="match status" value="1"/>
</dbReference>
<dbReference type="InterPro" id="IPR018206">
    <property type="entry name" value="ETF_asu_C_CS"/>
</dbReference>